<name>A0A7J8PGP0_GOSRA</name>
<accession>A0A7J8PGP0</accession>
<dbReference type="Proteomes" id="UP000593578">
    <property type="component" value="Unassembled WGS sequence"/>
</dbReference>
<evidence type="ECO:0000313" key="1">
    <source>
        <dbReference type="EMBL" id="MBA0588032.1"/>
    </source>
</evidence>
<protein>
    <submittedName>
        <fullName evidence="1">Uncharacterized protein</fullName>
    </submittedName>
</protein>
<dbReference type="AlphaFoldDB" id="A0A7J8PGP0"/>
<dbReference type="EMBL" id="JABEZZ010000006">
    <property type="protein sequence ID" value="MBA0588032.1"/>
    <property type="molecule type" value="Genomic_DNA"/>
</dbReference>
<organism evidence="1 2">
    <name type="scientific">Gossypium raimondii</name>
    <name type="common">Peruvian cotton</name>
    <name type="synonym">Gossypium klotzschianum subsp. raimondii</name>
    <dbReference type="NCBI Taxonomy" id="29730"/>
    <lineage>
        <taxon>Eukaryota</taxon>
        <taxon>Viridiplantae</taxon>
        <taxon>Streptophyta</taxon>
        <taxon>Embryophyta</taxon>
        <taxon>Tracheophyta</taxon>
        <taxon>Spermatophyta</taxon>
        <taxon>Magnoliopsida</taxon>
        <taxon>eudicotyledons</taxon>
        <taxon>Gunneridae</taxon>
        <taxon>Pentapetalae</taxon>
        <taxon>rosids</taxon>
        <taxon>malvids</taxon>
        <taxon>Malvales</taxon>
        <taxon>Malvaceae</taxon>
        <taxon>Malvoideae</taxon>
        <taxon>Gossypium</taxon>
    </lineage>
</organism>
<evidence type="ECO:0000313" key="2">
    <source>
        <dbReference type="Proteomes" id="UP000593578"/>
    </source>
</evidence>
<reference evidence="1 2" key="1">
    <citation type="journal article" date="2019" name="Genome Biol. Evol.">
        <title>Insights into the evolution of the New World diploid cottons (Gossypium, subgenus Houzingenia) based on genome sequencing.</title>
        <authorList>
            <person name="Grover C.E."/>
            <person name="Arick M.A. 2nd"/>
            <person name="Thrash A."/>
            <person name="Conover J.L."/>
            <person name="Sanders W.S."/>
            <person name="Peterson D.G."/>
            <person name="Frelichowski J.E."/>
            <person name="Scheffler J.A."/>
            <person name="Scheffler B.E."/>
            <person name="Wendel J.F."/>
        </authorList>
    </citation>
    <scope>NUCLEOTIDE SEQUENCE [LARGE SCALE GENOMIC DNA]</scope>
    <source>
        <strain evidence="1">8</strain>
        <tissue evidence="1">Leaf</tissue>
    </source>
</reference>
<comment type="caution">
    <text evidence="1">The sequence shown here is derived from an EMBL/GenBank/DDBJ whole genome shotgun (WGS) entry which is preliminary data.</text>
</comment>
<proteinExistence type="predicted"/>
<sequence length="70" mass="7749">MEAARNFLSLPPSFSTRTQLKNSVSSLPSSSVGLGNGLYSHVVELGNYCYFQVPEKVVHLYGDIDGWIDR</sequence>
<gene>
    <name evidence="1" type="ORF">Gorai_001148</name>
</gene>